<accession>A0A9N7TR69</accession>
<evidence type="ECO:0000256" key="1">
    <source>
        <dbReference type="SAM" id="MobiDB-lite"/>
    </source>
</evidence>
<protein>
    <submittedName>
        <fullName evidence="2">Uncharacterized protein</fullName>
    </submittedName>
</protein>
<evidence type="ECO:0000313" key="3">
    <source>
        <dbReference type="Proteomes" id="UP001153269"/>
    </source>
</evidence>
<proteinExistence type="predicted"/>
<reference evidence="2" key="1">
    <citation type="submission" date="2020-03" db="EMBL/GenBank/DDBJ databases">
        <authorList>
            <person name="Weist P."/>
        </authorList>
    </citation>
    <scope>NUCLEOTIDE SEQUENCE</scope>
</reference>
<dbReference type="EMBL" id="CADEAL010000226">
    <property type="protein sequence ID" value="CAB1416828.1"/>
    <property type="molecule type" value="Genomic_DNA"/>
</dbReference>
<sequence length="382" mass="41171">MLRRGEKERRSGGGEKKKEKRDDFCQCVKGKLWVKSVDNSPDFHLQVSSSVLTALDKGGESFVKQAAEAALYNLQEKGMIMVPPGRHFSASRSVSVFSPSGCSTLPEANLVLISQKVKCNQTSAGKESGHRLPSWLDPEDAEAGLRLGFTETLQSDITRLAREYLPSADLRALINTVQPSPPPTPPHPLRIGMFDSDPEGLFKEGVGSGRGECFDGGTSPHFFSAAASEAQVHCIYVVSAGLMGSDCATEPSGSKPVGERRPARLVSFKWLMPAVGEHPWGDKRASLTFDLSADEPTTSSPSTERSGVPCNNKLTFKDLLVCASKIKVSNLLRFHRPGGPAEVTRPVWLPADERSGSGRKVSRTPGDSLTAALPKTTEVIGR</sequence>
<feature type="region of interest" description="Disordered" evidence="1">
    <location>
        <begin position="351"/>
        <end position="382"/>
    </location>
</feature>
<gene>
    <name evidence="2" type="ORF">PLEPLA_LOCUS4621</name>
</gene>
<evidence type="ECO:0000313" key="2">
    <source>
        <dbReference type="EMBL" id="CAB1416828.1"/>
    </source>
</evidence>
<feature type="region of interest" description="Disordered" evidence="1">
    <location>
        <begin position="1"/>
        <end position="23"/>
    </location>
</feature>
<name>A0A9N7TR69_PLEPL</name>
<dbReference type="AlphaFoldDB" id="A0A9N7TR69"/>
<organism evidence="2 3">
    <name type="scientific">Pleuronectes platessa</name>
    <name type="common">European plaice</name>
    <dbReference type="NCBI Taxonomy" id="8262"/>
    <lineage>
        <taxon>Eukaryota</taxon>
        <taxon>Metazoa</taxon>
        <taxon>Chordata</taxon>
        <taxon>Craniata</taxon>
        <taxon>Vertebrata</taxon>
        <taxon>Euteleostomi</taxon>
        <taxon>Actinopterygii</taxon>
        <taxon>Neopterygii</taxon>
        <taxon>Teleostei</taxon>
        <taxon>Neoteleostei</taxon>
        <taxon>Acanthomorphata</taxon>
        <taxon>Carangaria</taxon>
        <taxon>Pleuronectiformes</taxon>
        <taxon>Pleuronectoidei</taxon>
        <taxon>Pleuronectidae</taxon>
        <taxon>Pleuronectes</taxon>
    </lineage>
</organism>
<comment type="caution">
    <text evidence="2">The sequence shown here is derived from an EMBL/GenBank/DDBJ whole genome shotgun (WGS) entry which is preliminary data.</text>
</comment>
<keyword evidence="3" id="KW-1185">Reference proteome</keyword>
<dbReference type="Proteomes" id="UP001153269">
    <property type="component" value="Unassembled WGS sequence"/>
</dbReference>